<dbReference type="InterPro" id="IPR003439">
    <property type="entry name" value="ABC_transporter-like_ATP-bd"/>
</dbReference>
<dbReference type="SUPFAM" id="SSF52540">
    <property type="entry name" value="P-loop containing nucleoside triphosphate hydrolases"/>
    <property type="match status" value="1"/>
</dbReference>
<evidence type="ECO:0000256" key="5">
    <source>
        <dbReference type="ARBA" id="ARBA00022970"/>
    </source>
</evidence>
<feature type="domain" description="ABC transporter" evidence="6">
    <location>
        <begin position="24"/>
        <end position="261"/>
    </location>
</feature>
<accession>A0A8J2YXU8</accession>
<evidence type="ECO:0000313" key="8">
    <source>
        <dbReference type="Proteomes" id="UP000646365"/>
    </source>
</evidence>
<evidence type="ECO:0000313" key="7">
    <source>
        <dbReference type="EMBL" id="GGF33558.1"/>
    </source>
</evidence>
<dbReference type="GO" id="GO:0015807">
    <property type="term" value="P:L-amino acid transport"/>
    <property type="evidence" value="ECO:0007669"/>
    <property type="project" value="TreeGrafter"/>
</dbReference>
<name>A0A8J2YXU8_9PROT</name>
<keyword evidence="5" id="KW-0029">Amino-acid transport</keyword>
<dbReference type="Proteomes" id="UP000646365">
    <property type="component" value="Unassembled WGS sequence"/>
</dbReference>
<dbReference type="Pfam" id="PF00005">
    <property type="entry name" value="ABC_tran"/>
    <property type="match status" value="1"/>
</dbReference>
<dbReference type="Gene3D" id="3.40.50.300">
    <property type="entry name" value="P-loop containing nucleotide triphosphate hydrolases"/>
    <property type="match status" value="1"/>
</dbReference>
<evidence type="ECO:0000259" key="6">
    <source>
        <dbReference type="PROSITE" id="PS50893"/>
    </source>
</evidence>
<dbReference type="PROSITE" id="PS00211">
    <property type="entry name" value="ABC_TRANSPORTER_1"/>
    <property type="match status" value="1"/>
</dbReference>
<keyword evidence="2" id="KW-0813">Transport</keyword>
<dbReference type="InterPro" id="IPR027417">
    <property type="entry name" value="P-loop_NTPase"/>
</dbReference>
<evidence type="ECO:0000256" key="1">
    <source>
        <dbReference type="ARBA" id="ARBA00005417"/>
    </source>
</evidence>
<reference evidence="7" key="2">
    <citation type="submission" date="2020-09" db="EMBL/GenBank/DDBJ databases">
        <authorList>
            <person name="Sun Q."/>
            <person name="Zhou Y."/>
        </authorList>
    </citation>
    <scope>NUCLEOTIDE SEQUENCE</scope>
    <source>
        <strain evidence="7">CGMCC 1.15725</strain>
    </source>
</reference>
<gene>
    <name evidence="7" type="ORF">GCM10011611_44740</name>
</gene>
<dbReference type="EMBL" id="BMJQ01000012">
    <property type="protein sequence ID" value="GGF33558.1"/>
    <property type="molecule type" value="Genomic_DNA"/>
</dbReference>
<evidence type="ECO:0000256" key="2">
    <source>
        <dbReference type="ARBA" id="ARBA00022448"/>
    </source>
</evidence>
<dbReference type="PANTHER" id="PTHR43820:SF8">
    <property type="entry name" value="ABC TRANSPORTER SUBSTRATE-BINDING PROTEIN"/>
    <property type="match status" value="1"/>
</dbReference>
<keyword evidence="4 7" id="KW-0067">ATP-binding</keyword>
<dbReference type="GO" id="GO:0016887">
    <property type="term" value="F:ATP hydrolysis activity"/>
    <property type="evidence" value="ECO:0007669"/>
    <property type="project" value="InterPro"/>
</dbReference>
<dbReference type="PANTHER" id="PTHR43820">
    <property type="entry name" value="HIGH-AFFINITY BRANCHED-CHAIN AMINO ACID TRANSPORT ATP-BINDING PROTEIN LIVF"/>
    <property type="match status" value="1"/>
</dbReference>
<dbReference type="InterPro" id="IPR017871">
    <property type="entry name" value="ABC_transporter-like_CS"/>
</dbReference>
<dbReference type="GO" id="GO:0005524">
    <property type="term" value="F:ATP binding"/>
    <property type="evidence" value="ECO:0007669"/>
    <property type="project" value="UniProtKB-KW"/>
</dbReference>
<keyword evidence="8" id="KW-1185">Reference proteome</keyword>
<dbReference type="InterPro" id="IPR003593">
    <property type="entry name" value="AAA+_ATPase"/>
</dbReference>
<dbReference type="GO" id="GO:0015658">
    <property type="term" value="F:branched-chain amino acid transmembrane transporter activity"/>
    <property type="evidence" value="ECO:0007669"/>
    <property type="project" value="TreeGrafter"/>
</dbReference>
<organism evidence="7 8">
    <name type="scientific">Aliidongia dinghuensis</name>
    <dbReference type="NCBI Taxonomy" id="1867774"/>
    <lineage>
        <taxon>Bacteria</taxon>
        <taxon>Pseudomonadati</taxon>
        <taxon>Pseudomonadota</taxon>
        <taxon>Alphaproteobacteria</taxon>
        <taxon>Rhodospirillales</taxon>
        <taxon>Dongiaceae</taxon>
        <taxon>Aliidongia</taxon>
    </lineage>
</organism>
<sequence length="281" mass="30914">MGQMSAATAEMPTIATPAEPAPLLTVNNLEVVYNDVILVLRGLNLKVPEGEIVALLGANGAGKSTTLKAISGLLKAEDGQITRGDVLFRGERLNGLDPDQIVRRGIFQVMEGRRIVADMTVHENLRLGAHTRRDGGVRDDLDRVYGYFPRLKERTGLAGYLSGGEQQMLAIGRAIMARPKLILMDEPSMGLSPLLVKEVFLIIRRLARDLGLTILLVEQNARLALEAASYGYIMEQGKIVLDGTADALKSNEDVKEFYLGQGEARKSFKGLKSFKRRKRWL</sequence>
<dbReference type="SMART" id="SM00382">
    <property type="entry name" value="AAA"/>
    <property type="match status" value="1"/>
</dbReference>
<dbReference type="CDD" id="cd03224">
    <property type="entry name" value="ABC_TM1139_LivF_branched"/>
    <property type="match status" value="1"/>
</dbReference>
<keyword evidence="3" id="KW-0547">Nucleotide-binding</keyword>
<proteinExistence type="inferred from homology"/>
<dbReference type="InterPro" id="IPR052156">
    <property type="entry name" value="BCAA_Transport_ATP-bd_LivF"/>
</dbReference>
<protein>
    <submittedName>
        <fullName evidence="7">ABC transporter ATP-binding protein</fullName>
    </submittedName>
</protein>
<comment type="caution">
    <text evidence="7">The sequence shown here is derived from an EMBL/GenBank/DDBJ whole genome shotgun (WGS) entry which is preliminary data.</text>
</comment>
<dbReference type="AlphaFoldDB" id="A0A8J2YXU8"/>
<dbReference type="PROSITE" id="PS50893">
    <property type="entry name" value="ABC_TRANSPORTER_2"/>
    <property type="match status" value="1"/>
</dbReference>
<reference evidence="7" key="1">
    <citation type="journal article" date="2014" name="Int. J. Syst. Evol. Microbiol.">
        <title>Complete genome sequence of Corynebacterium casei LMG S-19264T (=DSM 44701T), isolated from a smear-ripened cheese.</title>
        <authorList>
            <consortium name="US DOE Joint Genome Institute (JGI-PGF)"/>
            <person name="Walter F."/>
            <person name="Albersmeier A."/>
            <person name="Kalinowski J."/>
            <person name="Ruckert C."/>
        </authorList>
    </citation>
    <scope>NUCLEOTIDE SEQUENCE</scope>
    <source>
        <strain evidence="7">CGMCC 1.15725</strain>
    </source>
</reference>
<comment type="similarity">
    <text evidence="1">Belongs to the ABC transporter superfamily.</text>
</comment>
<evidence type="ECO:0000256" key="3">
    <source>
        <dbReference type="ARBA" id="ARBA00022741"/>
    </source>
</evidence>
<evidence type="ECO:0000256" key="4">
    <source>
        <dbReference type="ARBA" id="ARBA00022840"/>
    </source>
</evidence>